<organism evidence="8">
    <name type="scientific">Leviviridae sp</name>
    <dbReference type="NCBI Taxonomy" id="2027243"/>
    <lineage>
        <taxon>Viruses</taxon>
        <taxon>Riboviria</taxon>
        <taxon>Orthornavirae</taxon>
        <taxon>Lenarviricota</taxon>
        <taxon>Leviviricetes</taxon>
        <taxon>Norzivirales</taxon>
        <taxon>Fiersviridae</taxon>
    </lineage>
</organism>
<dbReference type="Pfam" id="PF03863">
    <property type="entry name" value="Phage_mat-A"/>
    <property type="match status" value="1"/>
</dbReference>
<reference evidence="8" key="1">
    <citation type="submission" date="2019-05" db="EMBL/GenBank/DDBJ databases">
        <title>Metatranscriptomic reconstruction reveals RNA viruses with the potential to shape carbon cycling in soil.</title>
        <authorList>
            <person name="Starr E.P."/>
            <person name="Nuccio E."/>
            <person name="Pett-Ridge J."/>
            <person name="Banfield J.F."/>
            <person name="Firestone M.K."/>
        </authorList>
    </citation>
    <scope>NUCLEOTIDE SEQUENCE</scope>
    <source>
        <strain evidence="8">H2_Bulk_35_scaffold_2728</strain>
    </source>
</reference>
<evidence type="ECO:0000256" key="2">
    <source>
        <dbReference type="ARBA" id="ARBA00022581"/>
    </source>
</evidence>
<comment type="subcellular location">
    <subcellularLocation>
        <location evidence="1">Virion</location>
    </subcellularLocation>
</comment>
<evidence type="ECO:0000256" key="7">
    <source>
        <dbReference type="ARBA" id="ARBA00035110"/>
    </source>
</evidence>
<sequence length="178" mass="19855">MRQVTGSASKRVVTYANVNHPFNGAFKIGTIQYISTYNTRIGLRYAIDDALHSFLGQTGFTNPVNLTWELLPYSFVVDWFLPIGPYLEALSAFGGLRFVDGFQTDFGKRITSSSVNWSGSLPASPQTQEEAYGSYFGQRVRLRRSRLTAFPTMKPPVLKNPFSVTHALNAIALMRSAF</sequence>
<dbReference type="GO" id="GO:0039666">
    <property type="term" value="P:virion attachment to host cell pilus"/>
    <property type="evidence" value="ECO:0007669"/>
    <property type="project" value="UniProtKB-KW"/>
</dbReference>
<keyword evidence="6" id="KW-1160">Virus entry into host cell</keyword>
<evidence type="ECO:0000256" key="4">
    <source>
        <dbReference type="ARBA" id="ARBA00022844"/>
    </source>
</evidence>
<name>A0A514D3V4_9VIRU</name>
<dbReference type="GO" id="GO:0044423">
    <property type="term" value="C:virion component"/>
    <property type="evidence" value="ECO:0007669"/>
    <property type="project" value="UniProtKB-KW"/>
</dbReference>
<evidence type="ECO:0000256" key="5">
    <source>
        <dbReference type="ARBA" id="ARBA00023104"/>
    </source>
</evidence>
<dbReference type="InterPro" id="IPR005563">
    <property type="entry name" value="A_protein"/>
</dbReference>
<protein>
    <recommendedName>
        <fullName evidence="9">Maturation</fullName>
    </recommendedName>
</protein>
<gene>
    <name evidence="8" type="ORF">H2Bulk352728_000001</name>
</gene>
<comment type="similarity">
    <text evidence="7">Belongs to the Leviviricetes maturation protein family.</text>
</comment>
<evidence type="ECO:0000256" key="3">
    <source>
        <dbReference type="ARBA" id="ARBA00022804"/>
    </source>
</evidence>
<keyword evidence="5" id="KW-1175">Viral attachment to host cell pilus</keyword>
<keyword evidence="2" id="KW-0945">Host-virus interaction</keyword>
<dbReference type="EMBL" id="MN034003">
    <property type="protein sequence ID" value="QDH88303.1"/>
    <property type="molecule type" value="Genomic_RNA"/>
</dbReference>
<keyword evidence="4" id="KW-0946">Virion</keyword>
<evidence type="ECO:0000313" key="8">
    <source>
        <dbReference type="EMBL" id="QDH88303.1"/>
    </source>
</evidence>
<evidence type="ECO:0000256" key="6">
    <source>
        <dbReference type="ARBA" id="ARBA00023296"/>
    </source>
</evidence>
<keyword evidence="3" id="KW-1161">Viral attachment to host cell</keyword>
<evidence type="ECO:0000256" key="1">
    <source>
        <dbReference type="ARBA" id="ARBA00004328"/>
    </source>
</evidence>
<evidence type="ECO:0008006" key="9">
    <source>
        <dbReference type="Google" id="ProtNLM"/>
    </source>
</evidence>
<accession>A0A514D3V4</accession>
<proteinExistence type="inferred from homology"/>